<dbReference type="InterPro" id="IPR000045">
    <property type="entry name" value="Prepilin_IV_endopep_pep"/>
</dbReference>
<reference evidence="4 5" key="2">
    <citation type="submission" date="2024-06" db="EMBL/GenBank/DDBJ databases">
        <title>Caproicibacterium argilliputei sp. nov, a novel caproic acid producing anaerobic bacterium isolated from pit mud.</title>
        <authorList>
            <person name="Xia S."/>
        </authorList>
    </citation>
    <scope>NUCLEOTIDE SEQUENCE [LARGE SCALE GENOMIC DNA]</scope>
    <source>
        <strain evidence="4 5">ZCY20-5</strain>
    </source>
</reference>
<keyword evidence="4" id="KW-0378">Hydrolase</keyword>
<keyword evidence="5" id="KW-1185">Reference proteome</keyword>
<dbReference type="PANTHER" id="PTHR30487">
    <property type="entry name" value="TYPE 4 PREPILIN-LIKE PROTEINS LEADER PEPTIDE-PROCESSING ENZYME"/>
    <property type="match status" value="1"/>
</dbReference>
<sequence>MLANCIRFGNFPVPPVHVPILPPETVLQTLPYVQAALFIAFLAAASAEDIKTRLIPDWLSLCVALTSLLDFHLINLWGVLVGLLFLLVSVLLGGIGGGDVKLMLAVGLVLGLPGAAAAAVMGLAAMVLYYLGSKMAARLRGREASKRLPLAPFLSVGCIAAYFMIKGGLII</sequence>
<dbReference type="AlphaFoldDB" id="A0AA97DAN2"/>
<organism evidence="4 5">
    <name type="scientific">Caproicibacterium argilliputei</name>
    <dbReference type="NCBI Taxonomy" id="3030016"/>
    <lineage>
        <taxon>Bacteria</taxon>
        <taxon>Bacillati</taxon>
        <taxon>Bacillota</taxon>
        <taxon>Clostridia</taxon>
        <taxon>Eubacteriales</taxon>
        <taxon>Oscillospiraceae</taxon>
        <taxon>Caproicibacterium</taxon>
    </lineage>
</organism>
<dbReference type="GO" id="GO:0006465">
    <property type="term" value="P:signal peptide processing"/>
    <property type="evidence" value="ECO:0007669"/>
    <property type="project" value="TreeGrafter"/>
</dbReference>
<evidence type="ECO:0000259" key="3">
    <source>
        <dbReference type="Pfam" id="PF01478"/>
    </source>
</evidence>
<dbReference type="EMBL" id="CP135996">
    <property type="protein sequence ID" value="WOC32125.1"/>
    <property type="molecule type" value="Genomic_DNA"/>
</dbReference>
<dbReference type="RefSeq" id="WP_275844184.1">
    <property type="nucleotide sequence ID" value="NZ_CP135996.1"/>
</dbReference>
<keyword evidence="2" id="KW-0472">Membrane</keyword>
<dbReference type="KEGG" id="carl:PXC00_13160"/>
<feature type="transmembrane region" description="Helical" evidence="2">
    <location>
        <begin position="150"/>
        <end position="170"/>
    </location>
</feature>
<dbReference type="Proteomes" id="UP001300604">
    <property type="component" value="Chromosome"/>
</dbReference>
<keyword evidence="2" id="KW-0812">Transmembrane</keyword>
<dbReference type="PANTHER" id="PTHR30487:SF0">
    <property type="entry name" value="PREPILIN LEADER PEPTIDASE_N-METHYLTRANSFERASE-RELATED"/>
    <property type="match status" value="1"/>
</dbReference>
<dbReference type="InterPro" id="IPR050882">
    <property type="entry name" value="Prepilin_peptidase/N-MTase"/>
</dbReference>
<evidence type="ECO:0000256" key="1">
    <source>
        <dbReference type="ARBA" id="ARBA00005801"/>
    </source>
</evidence>
<dbReference type="GO" id="GO:0004190">
    <property type="term" value="F:aspartic-type endopeptidase activity"/>
    <property type="evidence" value="ECO:0007669"/>
    <property type="project" value="InterPro"/>
</dbReference>
<comment type="similarity">
    <text evidence="1">Belongs to the peptidase A24 family.</text>
</comment>
<feature type="transmembrane region" description="Helical" evidence="2">
    <location>
        <begin position="104"/>
        <end position="130"/>
    </location>
</feature>
<gene>
    <name evidence="4" type="ORF">PXC00_13160</name>
</gene>
<evidence type="ECO:0000256" key="2">
    <source>
        <dbReference type="SAM" id="Phobius"/>
    </source>
</evidence>
<accession>A0AA97DAN2</accession>
<feature type="domain" description="Prepilin type IV endopeptidase peptidase" evidence="3">
    <location>
        <begin position="37"/>
        <end position="129"/>
    </location>
</feature>
<name>A0AA97DAN2_9FIRM</name>
<feature type="transmembrane region" description="Helical" evidence="2">
    <location>
        <begin position="59"/>
        <end position="92"/>
    </location>
</feature>
<proteinExistence type="inferred from homology"/>
<evidence type="ECO:0000313" key="4">
    <source>
        <dbReference type="EMBL" id="WOC32125.1"/>
    </source>
</evidence>
<reference evidence="5" key="1">
    <citation type="submission" date="2024-06" db="EMBL/GenBank/DDBJ databases">
        <title>Caproicibacterium argilliputei sp. nov, a novel caproic acid producing anaerobic bacterium isolated from pit mud.</title>
        <authorList>
            <person name="Zeng C."/>
        </authorList>
    </citation>
    <scope>NUCLEOTIDE SEQUENCE [LARGE SCALE GENOMIC DNA]</scope>
    <source>
        <strain evidence="5">ZCY20-5</strain>
    </source>
</reference>
<keyword evidence="2" id="KW-1133">Transmembrane helix</keyword>
<dbReference type="Gene3D" id="1.20.120.1220">
    <property type="match status" value="1"/>
</dbReference>
<protein>
    <submittedName>
        <fullName evidence="4">A24 family peptidase</fullName>
        <ecNumber evidence="4">3.4.23.-</ecNumber>
    </submittedName>
</protein>
<evidence type="ECO:0000313" key="5">
    <source>
        <dbReference type="Proteomes" id="UP001300604"/>
    </source>
</evidence>
<dbReference type="GO" id="GO:0005886">
    <property type="term" value="C:plasma membrane"/>
    <property type="evidence" value="ECO:0007669"/>
    <property type="project" value="TreeGrafter"/>
</dbReference>
<dbReference type="Pfam" id="PF01478">
    <property type="entry name" value="Peptidase_A24"/>
    <property type="match status" value="1"/>
</dbReference>
<dbReference type="EC" id="3.4.23.-" evidence="4"/>